<sequence>MSAAPSDIVCVFKALLVLQVLLSLSDIVSVVDFVNRSIYKLLLTNSSWLLFFQGGLEKPAN</sequence>
<dbReference type="AlphaFoldDB" id="A0A2V1H1K1"/>
<gene>
    <name evidence="1" type="ORF">DC094_02045</name>
</gene>
<dbReference type="EMBL" id="QDDL01000001">
    <property type="protein sequence ID" value="PVZ71830.1"/>
    <property type="molecule type" value="Genomic_DNA"/>
</dbReference>
<protein>
    <submittedName>
        <fullName evidence="1">Uncharacterized protein</fullName>
    </submittedName>
</protein>
<comment type="caution">
    <text evidence="1">The sequence shown here is derived from an EMBL/GenBank/DDBJ whole genome shotgun (WGS) entry which is preliminary data.</text>
</comment>
<accession>A0A2V1H1K1</accession>
<reference evidence="1 2" key="1">
    <citation type="submission" date="2018-04" db="EMBL/GenBank/DDBJ databases">
        <title>Thalassorhabdus spongiae gen. nov., sp. nov., isolated from a marine sponge in South-West Iceland.</title>
        <authorList>
            <person name="Knobloch S."/>
            <person name="Daussin A."/>
            <person name="Johannsson R."/>
            <person name="Marteinsson V.T."/>
        </authorList>
    </citation>
    <scope>NUCLEOTIDE SEQUENCE [LARGE SCALE GENOMIC DNA]</scope>
    <source>
        <strain evidence="1 2">Hp12</strain>
    </source>
</reference>
<keyword evidence="2" id="KW-1185">Reference proteome</keyword>
<name>A0A2V1H1K1_9GAMM</name>
<evidence type="ECO:0000313" key="1">
    <source>
        <dbReference type="EMBL" id="PVZ71830.1"/>
    </source>
</evidence>
<proteinExistence type="predicted"/>
<organism evidence="1 2">
    <name type="scientific">Pelagibaculum spongiae</name>
    <dbReference type="NCBI Taxonomy" id="2080658"/>
    <lineage>
        <taxon>Bacteria</taxon>
        <taxon>Pseudomonadati</taxon>
        <taxon>Pseudomonadota</taxon>
        <taxon>Gammaproteobacteria</taxon>
        <taxon>Oceanospirillales</taxon>
        <taxon>Pelagibaculum</taxon>
    </lineage>
</organism>
<evidence type="ECO:0000313" key="2">
    <source>
        <dbReference type="Proteomes" id="UP000244906"/>
    </source>
</evidence>
<dbReference type="Proteomes" id="UP000244906">
    <property type="component" value="Unassembled WGS sequence"/>
</dbReference>